<evidence type="ECO:0000259" key="2">
    <source>
        <dbReference type="SMART" id="SM00849"/>
    </source>
</evidence>
<gene>
    <name evidence="3" type="ORF">SAMN02745248_00542</name>
</gene>
<accession>A0A1M6KNR3</accession>
<dbReference type="Gene3D" id="3.60.15.10">
    <property type="entry name" value="Ribonuclease Z/Hydroxyacylglutathione hydrolase-like"/>
    <property type="match status" value="1"/>
</dbReference>
<dbReference type="SUPFAM" id="SSF56281">
    <property type="entry name" value="Metallo-hydrolase/oxidoreductase"/>
    <property type="match status" value="1"/>
</dbReference>
<reference evidence="3 4" key="1">
    <citation type="submission" date="2016-11" db="EMBL/GenBank/DDBJ databases">
        <authorList>
            <person name="Jaros S."/>
            <person name="Januszkiewicz K."/>
            <person name="Wedrychowicz H."/>
        </authorList>
    </citation>
    <scope>NUCLEOTIDE SEQUENCE [LARGE SCALE GENOMIC DNA]</scope>
    <source>
        <strain evidence="3 4">DSM 3090</strain>
    </source>
</reference>
<keyword evidence="1" id="KW-1133">Transmembrane helix</keyword>
<dbReference type="EMBL" id="FRAD01000004">
    <property type="protein sequence ID" value="SHJ60587.1"/>
    <property type="molecule type" value="Genomic_DNA"/>
</dbReference>
<dbReference type="CDD" id="cd07731">
    <property type="entry name" value="ComA-like_MBL-fold"/>
    <property type="match status" value="1"/>
</dbReference>
<organism evidence="3 4">
    <name type="scientific">Hathewaya proteolytica DSM 3090</name>
    <dbReference type="NCBI Taxonomy" id="1121331"/>
    <lineage>
        <taxon>Bacteria</taxon>
        <taxon>Bacillati</taxon>
        <taxon>Bacillota</taxon>
        <taxon>Clostridia</taxon>
        <taxon>Eubacteriales</taxon>
        <taxon>Clostridiaceae</taxon>
        <taxon>Hathewaya</taxon>
    </lineage>
</organism>
<evidence type="ECO:0000256" key="1">
    <source>
        <dbReference type="SAM" id="Phobius"/>
    </source>
</evidence>
<evidence type="ECO:0000313" key="3">
    <source>
        <dbReference type="EMBL" id="SHJ60587.1"/>
    </source>
</evidence>
<dbReference type="AlphaFoldDB" id="A0A1M6KNR3"/>
<keyword evidence="1" id="KW-0812">Transmembrane</keyword>
<dbReference type="RefSeq" id="WP_072902015.1">
    <property type="nucleotide sequence ID" value="NZ_FRAD01000004.1"/>
</dbReference>
<dbReference type="InterPro" id="IPR052159">
    <property type="entry name" value="Competence_DNA_uptake"/>
</dbReference>
<keyword evidence="1" id="KW-0472">Membrane</keyword>
<dbReference type="Proteomes" id="UP000183952">
    <property type="component" value="Unassembled WGS sequence"/>
</dbReference>
<dbReference type="OrthoDB" id="9761531at2"/>
<dbReference type="Pfam" id="PF00753">
    <property type="entry name" value="Lactamase_B"/>
    <property type="match status" value="1"/>
</dbReference>
<dbReference type="PANTHER" id="PTHR30619">
    <property type="entry name" value="DNA INTERNALIZATION/COMPETENCE PROTEIN COMEC/REC2"/>
    <property type="match status" value="1"/>
</dbReference>
<protein>
    <submittedName>
        <fullName evidence="3">Competence protein ComEC</fullName>
    </submittedName>
</protein>
<dbReference type="SMART" id="SM00849">
    <property type="entry name" value="Lactamase_B"/>
    <property type="match status" value="1"/>
</dbReference>
<sequence length="300" mass="33868">MCIINKKRIYAAISVCLALVAFLYYYSKKDILDCLIRDKKLFAFYENNLSIHYINVGQGDCELIRYKDKVILIDAGPKEAENTLINYLKKCKISEITCVIATHPHEDHIGNMSNILNTFKVKKFIAPKVSTNTNCYKKMIAALRKQNLKITPAHRDLKLDFGDLHLDFLAPYKEEYDNLNNYSAVVKLSFKNTSYLFTGDAEKLSESEMLSSGINLKSTVLKLGHHGSNTATTLPFLKKVDPSVAIVSCGKNNTYNHPSKETLQKLISSKTKVFRTDVDGTILLISDGNIIKKLTLNNFI</sequence>
<dbReference type="PANTHER" id="PTHR30619:SF7">
    <property type="entry name" value="BETA-LACTAMASE DOMAIN PROTEIN"/>
    <property type="match status" value="1"/>
</dbReference>
<dbReference type="InterPro" id="IPR001279">
    <property type="entry name" value="Metallo-B-lactamas"/>
</dbReference>
<dbReference type="STRING" id="1121331.SAMN02745248_00542"/>
<feature type="domain" description="Metallo-beta-lactamase" evidence="2">
    <location>
        <begin position="58"/>
        <end position="251"/>
    </location>
</feature>
<proteinExistence type="predicted"/>
<feature type="transmembrane region" description="Helical" evidence="1">
    <location>
        <begin position="9"/>
        <end position="27"/>
    </location>
</feature>
<dbReference type="InterPro" id="IPR035681">
    <property type="entry name" value="ComA-like_MBL"/>
</dbReference>
<keyword evidence="4" id="KW-1185">Reference proteome</keyword>
<dbReference type="InterPro" id="IPR036866">
    <property type="entry name" value="RibonucZ/Hydroxyglut_hydro"/>
</dbReference>
<evidence type="ECO:0000313" key="4">
    <source>
        <dbReference type="Proteomes" id="UP000183952"/>
    </source>
</evidence>
<name>A0A1M6KNR3_9CLOT</name>